<comment type="caution">
    <text evidence="4">The sequence shown here is derived from an EMBL/GenBank/DDBJ whole genome shotgun (WGS) entry which is preliminary data.</text>
</comment>
<dbReference type="RefSeq" id="WP_303995180.1">
    <property type="nucleotide sequence ID" value="NZ_DXWG01000001.1"/>
</dbReference>
<comment type="similarity">
    <text evidence="1">Belongs to the ATP-dependent AMP-binding enzyme family.</text>
</comment>
<dbReference type="AlphaFoldDB" id="A0A921HMS6"/>
<organism evidence="4 5">
    <name type="scientific">Megamonas hypermegale</name>
    <dbReference type="NCBI Taxonomy" id="158847"/>
    <lineage>
        <taxon>Bacteria</taxon>
        <taxon>Bacillati</taxon>
        <taxon>Bacillota</taxon>
        <taxon>Negativicutes</taxon>
        <taxon>Selenomonadales</taxon>
        <taxon>Selenomonadaceae</taxon>
        <taxon>Megamonas</taxon>
    </lineage>
</organism>
<dbReference type="PANTHER" id="PTHR43201:SF5">
    <property type="entry name" value="MEDIUM-CHAIN ACYL-COA LIGASE ACSF2, MITOCHONDRIAL"/>
    <property type="match status" value="1"/>
</dbReference>
<feature type="domain" description="AMP-dependent synthetase/ligase" evidence="3">
    <location>
        <begin position="84"/>
        <end position="272"/>
    </location>
</feature>
<dbReference type="Proteomes" id="UP000780768">
    <property type="component" value="Unassembled WGS sequence"/>
</dbReference>
<reference evidence="4" key="1">
    <citation type="journal article" date="2021" name="PeerJ">
        <title>Extensive microbial diversity within the chicken gut microbiome revealed by metagenomics and culture.</title>
        <authorList>
            <person name="Gilroy R."/>
            <person name="Ravi A."/>
            <person name="Getino M."/>
            <person name="Pursley I."/>
            <person name="Horton D.L."/>
            <person name="Alikhan N.F."/>
            <person name="Baker D."/>
            <person name="Gharbi K."/>
            <person name="Hall N."/>
            <person name="Watson M."/>
            <person name="Adriaenssens E.M."/>
            <person name="Foster-Nyarko E."/>
            <person name="Jarju S."/>
            <person name="Secka A."/>
            <person name="Antonio M."/>
            <person name="Oren A."/>
            <person name="Chaudhuri R.R."/>
            <person name="La Ragione R."/>
            <person name="Hildebrand F."/>
            <person name="Pallen M.J."/>
        </authorList>
    </citation>
    <scope>NUCLEOTIDE SEQUENCE</scope>
    <source>
        <strain evidence="4">7318</strain>
    </source>
</reference>
<dbReference type="Pfam" id="PF00501">
    <property type="entry name" value="AMP-binding"/>
    <property type="match status" value="1"/>
</dbReference>
<sequence length="418" mass="47684">MDYLNLISEQKQNKTAIIADGQSYTYGDLVRKAADIRCRINKAEKYIFIHEEKIIDQLILFLAYSGTDCKPIIATAASKNQQFTVEEIPPSACMGVMTSGSTGKSKLFWRSYYSWADFFPLQNRVFGIDEQTVIFCQGSLAFTGNLNIYLGVFAAGGTVVATEKFRPKYWLDLMLKYNVNAIYLIPTKLLLLPKFSSMPNSSIKQIVSGSQNMDKSDALKLKRLFPDCIITLYYGASELNYITYIKDTEMTDDRTVVGKPFANVKITIRNEEIFIDTPYHVEGVTLPFSLKDRGYIDDEGSLHFLGRKDDICNINGLKISLNKVENALRKILDIDEAALLPFRQNDSDVLCAFIPGSEKQNKTALIRELRTYLTDFEIPKYFIYLKSLPKNESGKIDKFKLYNMIEQNEDSIKNIYFK</sequence>
<proteinExistence type="inferred from homology"/>
<evidence type="ECO:0000256" key="1">
    <source>
        <dbReference type="ARBA" id="ARBA00006432"/>
    </source>
</evidence>
<dbReference type="SUPFAM" id="SSF56801">
    <property type="entry name" value="Acetyl-CoA synthetase-like"/>
    <property type="match status" value="1"/>
</dbReference>
<name>A0A921HMS6_9FIRM</name>
<evidence type="ECO:0000259" key="3">
    <source>
        <dbReference type="Pfam" id="PF00501"/>
    </source>
</evidence>
<evidence type="ECO:0000256" key="2">
    <source>
        <dbReference type="ARBA" id="ARBA00022598"/>
    </source>
</evidence>
<dbReference type="PANTHER" id="PTHR43201">
    <property type="entry name" value="ACYL-COA SYNTHETASE"/>
    <property type="match status" value="1"/>
</dbReference>
<gene>
    <name evidence="4" type="ORF">K8V65_02310</name>
</gene>
<reference evidence="4" key="2">
    <citation type="submission" date="2021-09" db="EMBL/GenBank/DDBJ databases">
        <authorList>
            <person name="Gilroy R."/>
        </authorList>
    </citation>
    <scope>NUCLEOTIDE SEQUENCE</scope>
    <source>
        <strain evidence="4">7318</strain>
    </source>
</reference>
<evidence type="ECO:0000313" key="4">
    <source>
        <dbReference type="EMBL" id="HJF84482.1"/>
    </source>
</evidence>
<dbReference type="EMBL" id="DYVR01000065">
    <property type="protein sequence ID" value="HJF84482.1"/>
    <property type="molecule type" value="Genomic_DNA"/>
</dbReference>
<dbReference type="InterPro" id="IPR042099">
    <property type="entry name" value="ANL_N_sf"/>
</dbReference>
<dbReference type="Gene3D" id="3.40.50.12780">
    <property type="entry name" value="N-terminal domain of ligase-like"/>
    <property type="match status" value="1"/>
</dbReference>
<dbReference type="GO" id="GO:0031956">
    <property type="term" value="F:medium-chain fatty acid-CoA ligase activity"/>
    <property type="evidence" value="ECO:0007669"/>
    <property type="project" value="TreeGrafter"/>
</dbReference>
<accession>A0A921HMS6</accession>
<evidence type="ECO:0000313" key="5">
    <source>
        <dbReference type="Proteomes" id="UP000780768"/>
    </source>
</evidence>
<dbReference type="InterPro" id="IPR000873">
    <property type="entry name" value="AMP-dep_synth/lig_dom"/>
</dbReference>
<dbReference type="InterPro" id="IPR045851">
    <property type="entry name" value="AMP-bd_C_sf"/>
</dbReference>
<keyword evidence="2" id="KW-0436">Ligase</keyword>
<protein>
    <submittedName>
        <fullName evidence="4">AMP-binding protein</fullName>
    </submittedName>
</protein>
<dbReference type="Gene3D" id="3.30.300.30">
    <property type="match status" value="1"/>
</dbReference>
<dbReference type="GO" id="GO:0006631">
    <property type="term" value="P:fatty acid metabolic process"/>
    <property type="evidence" value="ECO:0007669"/>
    <property type="project" value="TreeGrafter"/>
</dbReference>